<evidence type="ECO:0000313" key="1">
    <source>
        <dbReference type="EMBL" id="QPR73800.1"/>
    </source>
</evidence>
<organism evidence="2 3">
    <name type="scientific">Bacillus licheniformis</name>
    <dbReference type="NCBI Taxonomy" id="1402"/>
    <lineage>
        <taxon>Bacteria</taxon>
        <taxon>Bacillati</taxon>
        <taxon>Bacillota</taxon>
        <taxon>Bacilli</taxon>
        <taxon>Bacillales</taxon>
        <taxon>Bacillaceae</taxon>
        <taxon>Bacillus</taxon>
    </lineage>
</organism>
<dbReference type="EMBL" id="NILC01000025">
    <property type="protein sequence ID" value="TWL25929.1"/>
    <property type="molecule type" value="Genomic_DNA"/>
</dbReference>
<evidence type="ECO:0000313" key="2">
    <source>
        <dbReference type="EMBL" id="TWL25929.1"/>
    </source>
</evidence>
<dbReference type="InterPro" id="IPR058930">
    <property type="entry name" value="YwzD"/>
</dbReference>
<dbReference type="RefSeq" id="WP_003185866.1">
    <property type="nucleotide sequence ID" value="NZ_BEXU01000014.1"/>
</dbReference>
<name>A0A1Y0YWC2_BACLI</name>
<dbReference type="GeneID" id="76975602"/>
<protein>
    <submittedName>
        <fullName evidence="2">Uncharacterized protein</fullName>
    </submittedName>
</protein>
<evidence type="ECO:0000313" key="4">
    <source>
        <dbReference type="Proteomes" id="UP000595038"/>
    </source>
</evidence>
<sequence>MDDKELNQEEFLRILMHAYDVGEKSKDITTKELLEDLILHIKNGYTT</sequence>
<dbReference type="Proteomes" id="UP000435910">
    <property type="component" value="Unassembled WGS sequence"/>
</dbReference>
<dbReference type="AlphaFoldDB" id="A0A1Y0YWC2"/>
<gene>
    <name evidence="2" type="ORF">CHCC16736_2387</name>
    <name evidence="1" type="ORF">I6G80_05920</name>
</gene>
<accession>A0A1Y0YWC2</accession>
<dbReference type="Proteomes" id="UP000595038">
    <property type="component" value="Chromosome"/>
</dbReference>
<proteinExistence type="predicted"/>
<evidence type="ECO:0000313" key="3">
    <source>
        <dbReference type="Proteomes" id="UP000435910"/>
    </source>
</evidence>
<reference evidence="1 4" key="2">
    <citation type="submission" date="2020-12" db="EMBL/GenBank/DDBJ databases">
        <title>FDA dAtabase for Regulatory Grade micrObial Sequences (FDA-ARGOS): Supporting development and validation of Infectious Disease Dx tests.</title>
        <authorList>
            <person name="Nelson B."/>
            <person name="Plummer A."/>
            <person name="Tallon L."/>
            <person name="Sadzewicz L."/>
            <person name="Zhao X."/>
            <person name="Boylan J."/>
            <person name="Ott S."/>
            <person name="Bowen H."/>
            <person name="Vavikolanu K."/>
            <person name="Mehta A."/>
            <person name="Aluvathingal J."/>
            <person name="Nadendla S."/>
            <person name="Myers T."/>
            <person name="Yan Y."/>
            <person name="Sichtig H."/>
        </authorList>
    </citation>
    <scope>NUCLEOTIDE SEQUENCE [LARGE SCALE GENOMIC DNA]</scope>
    <source>
        <strain evidence="1 4">FDAARGOS_923</strain>
    </source>
</reference>
<dbReference type="Pfam" id="PF26162">
    <property type="entry name" value="YwzD"/>
    <property type="match status" value="1"/>
</dbReference>
<reference evidence="2 3" key="1">
    <citation type="submission" date="2019-06" db="EMBL/GenBank/DDBJ databases">
        <title>Genome sequence analysis of &gt;100 Bacillus licheniformis strains suggests intrinsic resistance to this species.</title>
        <authorList>
            <person name="Wels M."/>
            <person name="Siezen R.J."/>
            <person name="Johansen E."/>
            <person name="Stuer-Lauridsen B."/>
            <person name="Bjerre K."/>
            <person name="Nielsen B.K.K."/>
        </authorList>
    </citation>
    <scope>NUCLEOTIDE SEQUENCE [LARGE SCALE GENOMIC DNA]</scope>
    <source>
        <strain evidence="2 3">BAC-16736</strain>
    </source>
</reference>
<dbReference type="EMBL" id="CP065647">
    <property type="protein sequence ID" value="QPR73800.1"/>
    <property type="molecule type" value="Genomic_DNA"/>
</dbReference>